<keyword evidence="2" id="KW-1133">Transmembrane helix</keyword>
<evidence type="ECO:0000313" key="4">
    <source>
        <dbReference type="EMBL" id="AZB25435.1"/>
    </source>
</evidence>
<dbReference type="RefSeq" id="WP_123870398.1">
    <property type="nucleotide sequence ID" value="NZ_CP033932.1"/>
</dbReference>
<accession>A0A3G6T810</accession>
<evidence type="ECO:0000259" key="3">
    <source>
        <dbReference type="Pfam" id="PF18962"/>
    </source>
</evidence>
<dbReference type="KEGG" id="cben:EG339_13025"/>
<evidence type="ECO:0000256" key="2">
    <source>
        <dbReference type="SAM" id="Phobius"/>
    </source>
</evidence>
<dbReference type="GeneID" id="99065727"/>
<feature type="transmembrane region" description="Helical" evidence="2">
    <location>
        <begin position="6"/>
        <end position="29"/>
    </location>
</feature>
<evidence type="ECO:0000256" key="1">
    <source>
        <dbReference type="ARBA" id="ARBA00022729"/>
    </source>
</evidence>
<organism evidence="4 5">
    <name type="scientific">Chryseobacterium bernardetii</name>
    <dbReference type="NCBI Taxonomy" id="1241978"/>
    <lineage>
        <taxon>Bacteria</taxon>
        <taxon>Pseudomonadati</taxon>
        <taxon>Bacteroidota</taxon>
        <taxon>Flavobacteriia</taxon>
        <taxon>Flavobacteriales</taxon>
        <taxon>Weeksellaceae</taxon>
        <taxon>Chryseobacterium group</taxon>
        <taxon>Chryseobacterium</taxon>
    </lineage>
</organism>
<proteinExistence type="predicted"/>
<keyword evidence="2" id="KW-0472">Membrane</keyword>
<dbReference type="Pfam" id="PF18962">
    <property type="entry name" value="Por_Secre_tail"/>
    <property type="match status" value="1"/>
</dbReference>
<gene>
    <name evidence="4" type="ORF">EG339_13025</name>
</gene>
<feature type="domain" description="Secretion system C-terminal sorting" evidence="3">
    <location>
        <begin position="190"/>
        <end position="252"/>
    </location>
</feature>
<dbReference type="EMBL" id="CP033932">
    <property type="protein sequence ID" value="AZB25435.1"/>
    <property type="molecule type" value="Genomic_DNA"/>
</dbReference>
<name>A0A3G6T810_9FLAO</name>
<dbReference type="NCBIfam" id="TIGR04183">
    <property type="entry name" value="Por_Secre_tail"/>
    <property type="match status" value="1"/>
</dbReference>
<reference evidence="5" key="1">
    <citation type="submission" date="2018-11" db="EMBL/GenBank/DDBJ databases">
        <title>Proposal to divide the Flavobacteriaceae and reorganize its genera based on Amino Acid Identity values calculated from whole genome sequences.</title>
        <authorList>
            <person name="Nicholson A.C."/>
            <person name="Gulvik C.A."/>
            <person name="Whitney A.M."/>
            <person name="Humrighouse B.W."/>
            <person name="Bell M."/>
            <person name="Holmes B."/>
            <person name="Steigerwalt A.G."/>
            <person name="Villarma A."/>
            <person name="Sheth M."/>
            <person name="Batra D."/>
            <person name="Pryor J."/>
            <person name="Bernardet J.-F."/>
            <person name="Hugo C."/>
            <person name="Kampfer P."/>
            <person name="Newman J."/>
            <person name="McQuiston J.R."/>
        </authorList>
    </citation>
    <scope>NUCLEOTIDE SEQUENCE [LARGE SCALE GENOMIC DNA]</scope>
    <source>
        <strain evidence="5">G0229</strain>
    </source>
</reference>
<keyword evidence="5" id="KW-1185">Reference proteome</keyword>
<sequence length="254" mass="28116">MKNRIYILIINTLCLISFNMLYCGSYVFIEEKPLLKTAFTCGGSESFENIPIGSGSFETNTWINNNITWTASDSRTDQSINGKAITIRNGNLMSSTINGGIKSLTMTTQLKFAGNSGELMVEINDIPVGTIPFSSIATVTTIDNLNVTGDFVIKILNPNTGQRIAIDDLSWTCYSSLGVNESTKSGQLPIYPNPIKNGEYLNLNEKVNEILIYNIEGRLIKKSNLKSNSILINDLLKGMYFLKTENTTHKFIVN</sequence>
<keyword evidence="2" id="KW-0812">Transmembrane</keyword>
<keyword evidence="1" id="KW-0732">Signal</keyword>
<dbReference type="InterPro" id="IPR026444">
    <property type="entry name" value="Secre_tail"/>
</dbReference>
<protein>
    <submittedName>
        <fullName evidence="4">T9SS C-terminal target domain-containing protein</fullName>
    </submittedName>
</protein>
<dbReference type="AlphaFoldDB" id="A0A3G6T810"/>
<evidence type="ECO:0000313" key="5">
    <source>
        <dbReference type="Proteomes" id="UP000271193"/>
    </source>
</evidence>
<dbReference type="Proteomes" id="UP000271193">
    <property type="component" value="Chromosome"/>
</dbReference>